<keyword evidence="2" id="KW-1185">Reference proteome</keyword>
<reference evidence="1 2" key="1">
    <citation type="submission" date="2019-05" db="EMBL/GenBank/DDBJ databases">
        <title>Ruegeria sp. nov., isolated from tidal flat.</title>
        <authorList>
            <person name="Kim W."/>
        </authorList>
    </citation>
    <scope>NUCLEOTIDE SEQUENCE [LARGE SCALE GENOMIC DNA]</scope>
    <source>
        <strain evidence="1 2">CAU 1488</strain>
    </source>
</reference>
<proteinExistence type="predicted"/>
<dbReference type="EMBL" id="VCPD01000004">
    <property type="protein sequence ID" value="TMV07000.1"/>
    <property type="molecule type" value="Genomic_DNA"/>
</dbReference>
<evidence type="ECO:0000313" key="1">
    <source>
        <dbReference type="EMBL" id="TMV07000.1"/>
    </source>
</evidence>
<evidence type="ECO:0000313" key="2">
    <source>
        <dbReference type="Proteomes" id="UP001193035"/>
    </source>
</evidence>
<sequence length="71" mass="7651">MGELARMTRLAIADQLLPLTGIHNPSGTNIRNRKLATDGPPASQAAKIQLGSGTGSFNCQTAWKHAECLWY</sequence>
<comment type="caution">
    <text evidence="1">The sequence shown here is derived from an EMBL/GenBank/DDBJ whole genome shotgun (WGS) entry which is preliminary data.</text>
</comment>
<gene>
    <name evidence="1" type="ORF">FGK63_12860</name>
</gene>
<name>A0ABY2WW67_9RHOB</name>
<accession>A0ABY2WW67</accession>
<dbReference type="Proteomes" id="UP001193035">
    <property type="component" value="Unassembled WGS sequence"/>
</dbReference>
<protein>
    <submittedName>
        <fullName evidence="1">Uncharacterized protein</fullName>
    </submittedName>
</protein>
<organism evidence="1 2">
    <name type="scientific">Ruegeria sediminis</name>
    <dbReference type="NCBI Taxonomy" id="2583820"/>
    <lineage>
        <taxon>Bacteria</taxon>
        <taxon>Pseudomonadati</taxon>
        <taxon>Pseudomonadota</taxon>
        <taxon>Alphaproteobacteria</taxon>
        <taxon>Rhodobacterales</taxon>
        <taxon>Roseobacteraceae</taxon>
        <taxon>Ruegeria</taxon>
    </lineage>
</organism>